<organism evidence="2 3">
    <name type="scientific">Trichomalopsis sarcophagae</name>
    <dbReference type="NCBI Taxonomy" id="543379"/>
    <lineage>
        <taxon>Eukaryota</taxon>
        <taxon>Metazoa</taxon>
        <taxon>Ecdysozoa</taxon>
        <taxon>Arthropoda</taxon>
        <taxon>Hexapoda</taxon>
        <taxon>Insecta</taxon>
        <taxon>Pterygota</taxon>
        <taxon>Neoptera</taxon>
        <taxon>Endopterygota</taxon>
        <taxon>Hymenoptera</taxon>
        <taxon>Apocrita</taxon>
        <taxon>Proctotrupomorpha</taxon>
        <taxon>Chalcidoidea</taxon>
        <taxon>Pteromalidae</taxon>
        <taxon>Pteromalinae</taxon>
        <taxon>Trichomalopsis</taxon>
    </lineage>
</organism>
<protein>
    <submittedName>
        <fullName evidence="2">Uncharacterized protein</fullName>
    </submittedName>
</protein>
<evidence type="ECO:0000313" key="3">
    <source>
        <dbReference type="Proteomes" id="UP000215335"/>
    </source>
</evidence>
<keyword evidence="3" id="KW-1185">Reference proteome</keyword>
<feature type="region of interest" description="Disordered" evidence="1">
    <location>
        <begin position="92"/>
        <end position="124"/>
    </location>
</feature>
<proteinExistence type="predicted"/>
<sequence>MQFAMENKNPIAQNYSSNLPKIIDIAPSAKKLWGVDEGGSKDEGGVKGGGILHLGDQMWRDSTWSTSVTYKAIRWLGEVFCSSQTLKFNRPQTLTQRLKPKSSPQKIATSTKRIPSYDRTQASR</sequence>
<evidence type="ECO:0000256" key="1">
    <source>
        <dbReference type="SAM" id="MobiDB-lite"/>
    </source>
</evidence>
<reference evidence="2 3" key="1">
    <citation type="journal article" date="2017" name="Curr. Biol.">
        <title>The Evolution of Venom by Co-option of Single-Copy Genes.</title>
        <authorList>
            <person name="Martinson E.O."/>
            <person name="Mrinalini"/>
            <person name="Kelkar Y.D."/>
            <person name="Chang C.H."/>
            <person name="Werren J.H."/>
        </authorList>
    </citation>
    <scope>NUCLEOTIDE SEQUENCE [LARGE SCALE GENOMIC DNA]</scope>
    <source>
        <strain evidence="2 3">Alberta</strain>
        <tissue evidence="2">Whole body</tissue>
    </source>
</reference>
<dbReference type="AlphaFoldDB" id="A0A232FI10"/>
<comment type="caution">
    <text evidence="2">The sequence shown here is derived from an EMBL/GenBank/DDBJ whole genome shotgun (WGS) entry which is preliminary data.</text>
</comment>
<name>A0A232FI10_9HYME</name>
<gene>
    <name evidence="2" type="ORF">TSAR_013140</name>
</gene>
<dbReference type="EMBL" id="NNAY01000182">
    <property type="protein sequence ID" value="OXU30223.1"/>
    <property type="molecule type" value="Genomic_DNA"/>
</dbReference>
<dbReference type="Proteomes" id="UP000215335">
    <property type="component" value="Unassembled WGS sequence"/>
</dbReference>
<accession>A0A232FI10</accession>
<dbReference type="STRING" id="543379.A0A232FI10"/>
<evidence type="ECO:0000313" key="2">
    <source>
        <dbReference type="EMBL" id="OXU30223.1"/>
    </source>
</evidence>